<reference evidence="1 2" key="1">
    <citation type="journal article" date="2019" name="Sci. Rep.">
        <title>Orb-weaving spider Araneus ventricosus genome elucidates the spidroin gene catalogue.</title>
        <authorList>
            <person name="Kono N."/>
            <person name="Nakamura H."/>
            <person name="Ohtoshi R."/>
            <person name="Moran D.A.P."/>
            <person name="Shinohara A."/>
            <person name="Yoshida Y."/>
            <person name="Fujiwara M."/>
            <person name="Mori M."/>
            <person name="Tomita M."/>
            <person name="Arakawa K."/>
        </authorList>
    </citation>
    <scope>NUCLEOTIDE SEQUENCE [LARGE SCALE GENOMIC DNA]</scope>
</reference>
<organism evidence="1 2">
    <name type="scientific">Araneus ventricosus</name>
    <name type="common">Orbweaver spider</name>
    <name type="synonym">Epeira ventricosa</name>
    <dbReference type="NCBI Taxonomy" id="182803"/>
    <lineage>
        <taxon>Eukaryota</taxon>
        <taxon>Metazoa</taxon>
        <taxon>Ecdysozoa</taxon>
        <taxon>Arthropoda</taxon>
        <taxon>Chelicerata</taxon>
        <taxon>Arachnida</taxon>
        <taxon>Araneae</taxon>
        <taxon>Araneomorphae</taxon>
        <taxon>Entelegynae</taxon>
        <taxon>Araneoidea</taxon>
        <taxon>Araneidae</taxon>
        <taxon>Araneus</taxon>
    </lineage>
</organism>
<proteinExistence type="predicted"/>
<name>A0A4Y2BGI7_ARAVE</name>
<sequence length="118" mass="13151">MFVLSLKLRSNCLSFHELHLWFALFLVVGTGRIDVARGLGSASVVSRIIAVNSSRMIGRVSGQTASVHLFTRALPRDFHRRNGAKFGIPPTTINEYEPRGLLSHTQSEQGFWSIVPEM</sequence>
<keyword evidence="2" id="KW-1185">Reference proteome</keyword>
<dbReference type="Proteomes" id="UP000499080">
    <property type="component" value="Unassembled WGS sequence"/>
</dbReference>
<evidence type="ECO:0000313" key="2">
    <source>
        <dbReference type="Proteomes" id="UP000499080"/>
    </source>
</evidence>
<dbReference type="AlphaFoldDB" id="A0A4Y2BGI7"/>
<dbReference type="EMBL" id="BGPR01000070">
    <property type="protein sequence ID" value="GBL90264.1"/>
    <property type="molecule type" value="Genomic_DNA"/>
</dbReference>
<evidence type="ECO:0000313" key="1">
    <source>
        <dbReference type="EMBL" id="GBL90264.1"/>
    </source>
</evidence>
<protein>
    <submittedName>
        <fullName evidence="1">Uncharacterized protein</fullName>
    </submittedName>
</protein>
<gene>
    <name evidence="1" type="ORF">AVEN_130369_1</name>
</gene>
<comment type="caution">
    <text evidence="1">The sequence shown here is derived from an EMBL/GenBank/DDBJ whole genome shotgun (WGS) entry which is preliminary data.</text>
</comment>
<accession>A0A4Y2BGI7</accession>